<accession>A0A918E2R5</accession>
<dbReference type="PANTHER" id="PTHR11712">
    <property type="entry name" value="POLYKETIDE SYNTHASE-RELATED"/>
    <property type="match status" value="1"/>
</dbReference>
<feature type="domain" description="Beta-ketoacyl synthase-like N-terminal" evidence="2">
    <location>
        <begin position="29"/>
        <end position="182"/>
    </location>
</feature>
<reference evidence="3" key="2">
    <citation type="submission" date="2020-09" db="EMBL/GenBank/DDBJ databases">
        <authorList>
            <person name="Sun Q."/>
            <person name="Zhou Y."/>
        </authorList>
    </citation>
    <scope>NUCLEOTIDE SEQUENCE</scope>
    <source>
        <strain evidence="3">CGMCC 4.7201</strain>
    </source>
</reference>
<dbReference type="SUPFAM" id="SSF53901">
    <property type="entry name" value="Thiolase-like"/>
    <property type="match status" value="2"/>
</dbReference>
<dbReference type="RefSeq" id="WP_189135701.1">
    <property type="nucleotide sequence ID" value="NZ_BMMS01000054.1"/>
</dbReference>
<comment type="caution">
    <text evidence="3">The sequence shown here is derived from an EMBL/GenBank/DDBJ whole genome shotgun (WGS) entry which is preliminary data.</text>
</comment>
<dbReference type="Pfam" id="PF00109">
    <property type="entry name" value="ketoacyl-synt"/>
    <property type="match status" value="1"/>
</dbReference>
<organism evidence="3 4">
    <name type="scientific">Wenjunlia tyrosinilytica</name>
    <dbReference type="NCBI Taxonomy" id="1544741"/>
    <lineage>
        <taxon>Bacteria</taxon>
        <taxon>Bacillati</taxon>
        <taxon>Actinomycetota</taxon>
        <taxon>Actinomycetes</taxon>
        <taxon>Kitasatosporales</taxon>
        <taxon>Streptomycetaceae</taxon>
        <taxon>Wenjunlia</taxon>
    </lineage>
</organism>
<keyword evidence="4" id="KW-1185">Reference proteome</keyword>
<dbReference type="PANTHER" id="PTHR11712:SF336">
    <property type="entry name" value="3-OXOACYL-[ACYL-CARRIER-PROTEIN] SYNTHASE, MITOCHONDRIAL"/>
    <property type="match status" value="1"/>
</dbReference>
<dbReference type="InterPro" id="IPR014030">
    <property type="entry name" value="Ketoacyl_synth_N"/>
</dbReference>
<dbReference type="GO" id="GO:0004315">
    <property type="term" value="F:3-oxoacyl-[acyl-carrier-protein] synthase activity"/>
    <property type="evidence" value="ECO:0007669"/>
    <property type="project" value="TreeGrafter"/>
</dbReference>
<proteinExistence type="predicted"/>
<reference evidence="3" key="1">
    <citation type="journal article" date="2014" name="Int. J. Syst. Evol. Microbiol.">
        <title>Complete genome sequence of Corynebacterium casei LMG S-19264T (=DSM 44701T), isolated from a smear-ripened cheese.</title>
        <authorList>
            <consortium name="US DOE Joint Genome Institute (JGI-PGF)"/>
            <person name="Walter F."/>
            <person name="Albersmeier A."/>
            <person name="Kalinowski J."/>
            <person name="Ruckert C."/>
        </authorList>
    </citation>
    <scope>NUCLEOTIDE SEQUENCE</scope>
    <source>
        <strain evidence="3">CGMCC 4.7201</strain>
    </source>
</reference>
<dbReference type="AlphaFoldDB" id="A0A918E2R5"/>
<evidence type="ECO:0000313" key="3">
    <source>
        <dbReference type="EMBL" id="GGP00189.1"/>
    </source>
</evidence>
<keyword evidence="1" id="KW-0808">Transferase</keyword>
<dbReference type="InterPro" id="IPR016039">
    <property type="entry name" value="Thiolase-like"/>
</dbReference>
<dbReference type="EMBL" id="BMMS01000054">
    <property type="protein sequence ID" value="GGP00189.1"/>
    <property type="molecule type" value="Genomic_DNA"/>
</dbReference>
<sequence>MTAIVITGMASVTPGHAVASQDASSYRAHRVEDFDPEVLFGRRVARFNHRSALLVMAACEAAIKDAALEMGDDNRSVVGITVGTTVGSVSGTVEFGSDSFDRARPYLVDAASFPNIVLNTAAGALAIRLGAQAANATVAGGPTAGVLALRYGEVALRAGHADTMLVGASEEATAPAVWWAQSARDTGDAGEGAAIFVLEDEETARTAGRAPLARLAAVTVRMVDAANADVLAAALAGVLRRSAVASDAVDVVAVRRSGVAAVDRAQRAAVAAVLDAPLMWSEDEIGDCYSAHSALQLVQVIEHLGWRRNAEGPRGRAGVVMGTDPAGVVGLVVVTAQDA</sequence>
<name>A0A918E2R5_9ACTN</name>
<gene>
    <name evidence="3" type="ORF">GCM10012280_68400</name>
</gene>
<protein>
    <recommendedName>
        <fullName evidence="2">Beta-ketoacyl synthase-like N-terminal domain-containing protein</fullName>
    </recommendedName>
</protein>
<evidence type="ECO:0000259" key="2">
    <source>
        <dbReference type="Pfam" id="PF00109"/>
    </source>
</evidence>
<dbReference type="InterPro" id="IPR000794">
    <property type="entry name" value="Beta-ketoacyl_synthase"/>
</dbReference>
<evidence type="ECO:0000313" key="4">
    <source>
        <dbReference type="Proteomes" id="UP000641932"/>
    </source>
</evidence>
<dbReference type="GO" id="GO:0005829">
    <property type="term" value="C:cytosol"/>
    <property type="evidence" value="ECO:0007669"/>
    <property type="project" value="TreeGrafter"/>
</dbReference>
<dbReference type="GO" id="GO:0006633">
    <property type="term" value="P:fatty acid biosynthetic process"/>
    <property type="evidence" value="ECO:0007669"/>
    <property type="project" value="TreeGrafter"/>
</dbReference>
<dbReference type="Proteomes" id="UP000641932">
    <property type="component" value="Unassembled WGS sequence"/>
</dbReference>
<dbReference type="Gene3D" id="3.40.47.10">
    <property type="match status" value="1"/>
</dbReference>
<evidence type="ECO:0000256" key="1">
    <source>
        <dbReference type="ARBA" id="ARBA00022679"/>
    </source>
</evidence>